<organism evidence="1 2">
    <name type="scientific">Snodgrassella alvi</name>
    <dbReference type="NCBI Taxonomy" id="1196083"/>
    <lineage>
        <taxon>Bacteria</taxon>
        <taxon>Pseudomonadati</taxon>
        <taxon>Pseudomonadota</taxon>
        <taxon>Betaproteobacteria</taxon>
        <taxon>Neisseriales</taxon>
        <taxon>Neisseriaceae</taxon>
        <taxon>Snodgrassella</taxon>
    </lineage>
</organism>
<evidence type="ECO:0000313" key="1">
    <source>
        <dbReference type="EMBL" id="WLS98496.1"/>
    </source>
</evidence>
<accession>A0ABD7Z1V4</accession>
<dbReference type="AlphaFoldDB" id="A0ABD7Z1V4"/>
<dbReference type="EMBL" id="CP132375">
    <property type="protein sequence ID" value="WLS98496.1"/>
    <property type="molecule type" value="Genomic_DNA"/>
</dbReference>
<sequence>MKTFAASLSAGMVTTIQFILAIKQKISEISKKTNKFLITTTIRKTANTAIHINLP</sequence>
<reference evidence="1 2" key="1">
    <citation type="submission" date="2023-08" db="EMBL/GenBank/DDBJ databases">
        <title>Complete genome sequences of 12 bacterial strains from the honey bee gut, resolved with long-read nanopore sequencing.</title>
        <authorList>
            <person name="Kwong W.K."/>
            <person name="Acheampong S."/>
            <person name="Polat M.F."/>
        </authorList>
    </citation>
    <scope>NUCLEOTIDE SEQUENCE [LARGE SCALE GENOMIC DNA]</scope>
    <source>
        <strain evidence="2">wkB9</strain>
    </source>
</reference>
<protein>
    <submittedName>
        <fullName evidence="1">Uncharacterized protein</fullName>
    </submittedName>
</protein>
<gene>
    <name evidence="1" type="ORF">RAM05_00295</name>
</gene>
<name>A0ABD7Z1V4_9NEIS</name>
<dbReference type="RefSeq" id="WP_157785011.1">
    <property type="nucleotide sequence ID" value="NZ_CP132375.1"/>
</dbReference>
<dbReference type="GeneID" id="43508862"/>
<evidence type="ECO:0000313" key="2">
    <source>
        <dbReference type="Proteomes" id="UP001229773"/>
    </source>
</evidence>
<dbReference type="Proteomes" id="UP001229773">
    <property type="component" value="Chromosome"/>
</dbReference>
<proteinExistence type="predicted"/>